<evidence type="ECO:0000313" key="1">
    <source>
        <dbReference type="EMBL" id="KAK4831537.1"/>
    </source>
</evidence>
<dbReference type="Proteomes" id="UP001333110">
    <property type="component" value="Unassembled WGS sequence"/>
</dbReference>
<protein>
    <submittedName>
        <fullName evidence="1">Uncharacterized protein</fullName>
    </submittedName>
</protein>
<organism evidence="1 2">
    <name type="scientific">Mycteria americana</name>
    <name type="common">Wood stork</name>
    <dbReference type="NCBI Taxonomy" id="33587"/>
    <lineage>
        <taxon>Eukaryota</taxon>
        <taxon>Metazoa</taxon>
        <taxon>Chordata</taxon>
        <taxon>Craniata</taxon>
        <taxon>Vertebrata</taxon>
        <taxon>Euteleostomi</taxon>
        <taxon>Archelosauria</taxon>
        <taxon>Archosauria</taxon>
        <taxon>Dinosauria</taxon>
        <taxon>Saurischia</taxon>
        <taxon>Theropoda</taxon>
        <taxon>Coelurosauria</taxon>
        <taxon>Aves</taxon>
        <taxon>Neognathae</taxon>
        <taxon>Neoaves</taxon>
        <taxon>Aequornithes</taxon>
        <taxon>Ciconiiformes</taxon>
        <taxon>Ciconiidae</taxon>
        <taxon>Mycteria</taxon>
    </lineage>
</organism>
<sequence>MGTNLFLFKRARRTCVFPVGEGGQALRLWAQGLINQTDTLVYVLFNIIFNIIIDDIDSGIECTLSKSADDSKLSGAVDT</sequence>
<reference evidence="1 2" key="1">
    <citation type="journal article" date="2023" name="J. Hered.">
        <title>Chromosome-level genome of the wood stork (Mycteria americana) provides insight into avian chromosome evolution.</title>
        <authorList>
            <person name="Flamio R. Jr."/>
            <person name="Ramstad K.M."/>
        </authorList>
    </citation>
    <scope>NUCLEOTIDE SEQUENCE [LARGE SCALE GENOMIC DNA]</scope>
    <source>
        <strain evidence="1">JAX WOST 10</strain>
    </source>
</reference>
<dbReference type="AlphaFoldDB" id="A0AAN7NTT6"/>
<gene>
    <name evidence="1" type="ORF">QYF61_018192</name>
</gene>
<name>A0AAN7NTT6_MYCAM</name>
<evidence type="ECO:0000313" key="2">
    <source>
        <dbReference type="Proteomes" id="UP001333110"/>
    </source>
</evidence>
<comment type="caution">
    <text evidence="1">The sequence shown here is derived from an EMBL/GenBank/DDBJ whole genome shotgun (WGS) entry which is preliminary data.</text>
</comment>
<proteinExistence type="predicted"/>
<dbReference type="EMBL" id="JAUNZN010000001">
    <property type="protein sequence ID" value="KAK4831537.1"/>
    <property type="molecule type" value="Genomic_DNA"/>
</dbReference>
<keyword evidence="2" id="KW-1185">Reference proteome</keyword>
<accession>A0AAN7NTT6</accession>